<feature type="region of interest" description="Disordered" evidence="1">
    <location>
        <begin position="1"/>
        <end position="34"/>
    </location>
</feature>
<accession>A0AAP0RZB2</accession>
<dbReference type="AlphaFoldDB" id="A0AAP0RZB2"/>
<organism evidence="2 3">
    <name type="scientific">Liquidambar formosana</name>
    <name type="common">Formosan gum</name>
    <dbReference type="NCBI Taxonomy" id="63359"/>
    <lineage>
        <taxon>Eukaryota</taxon>
        <taxon>Viridiplantae</taxon>
        <taxon>Streptophyta</taxon>
        <taxon>Embryophyta</taxon>
        <taxon>Tracheophyta</taxon>
        <taxon>Spermatophyta</taxon>
        <taxon>Magnoliopsida</taxon>
        <taxon>eudicotyledons</taxon>
        <taxon>Gunneridae</taxon>
        <taxon>Pentapetalae</taxon>
        <taxon>Saxifragales</taxon>
        <taxon>Altingiaceae</taxon>
        <taxon>Liquidambar</taxon>
    </lineage>
</organism>
<sequence length="51" mass="5536">MAPNLHHKQIRSASKSEQVHGQEASNQAQCKSNGGWNLEHHVGWAICESGG</sequence>
<comment type="caution">
    <text evidence="2">The sequence shown here is derived from an EMBL/GenBank/DDBJ whole genome shotgun (WGS) entry which is preliminary data.</text>
</comment>
<name>A0AAP0RZB2_LIQFO</name>
<feature type="compositionally biased region" description="Basic residues" evidence="1">
    <location>
        <begin position="1"/>
        <end position="10"/>
    </location>
</feature>
<proteinExistence type="predicted"/>
<keyword evidence="3" id="KW-1185">Reference proteome</keyword>
<evidence type="ECO:0000256" key="1">
    <source>
        <dbReference type="SAM" id="MobiDB-lite"/>
    </source>
</evidence>
<protein>
    <submittedName>
        <fullName evidence="2">Uncharacterized protein</fullName>
    </submittedName>
</protein>
<gene>
    <name evidence="2" type="ORF">L1049_012104</name>
</gene>
<evidence type="ECO:0000313" key="3">
    <source>
        <dbReference type="Proteomes" id="UP001415857"/>
    </source>
</evidence>
<dbReference type="EMBL" id="JBBPBK010000006">
    <property type="protein sequence ID" value="KAK9283850.1"/>
    <property type="molecule type" value="Genomic_DNA"/>
</dbReference>
<feature type="compositionally biased region" description="Polar residues" evidence="1">
    <location>
        <begin position="23"/>
        <end position="34"/>
    </location>
</feature>
<reference evidence="2 3" key="1">
    <citation type="journal article" date="2024" name="Plant J.">
        <title>Genome sequences and population genomics reveal climatic adaptation and genomic divergence between two closely related sweetgum species.</title>
        <authorList>
            <person name="Xu W.Q."/>
            <person name="Ren C.Q."/>
            <person name="Zhang X.Y."/>
            <person name="Comes H.P."/>
            <person name="Liu X.H."/>
            <person name="Li Y.G."/>
            <person name="Kettle C.J."/>
            <person name="Jalonen R."/>
            <person name="Gaisberger H."/>
            <person name="Ma Y.Z."/>
            <person name="Qiu Y.X."/>
        </authorList>
    </citation>
    <scope>NUCLEOTIDE SEQUENCE [LARGE SCALE GENOMIC DNA]</scope>
    <source>
        <strain evidence="2">Hangzhou</strain>
    </source>
</reference>
<dbReference type="Proteomes" id="UP001415857">
    <property type="component" value="Unassembled WGS sequence"/>
</dbReference>
<evidence type="ECO:0000313" key="2">
    <source>
        <dbReference type="EMBL" id="KAK9283850.1"/>
    </source>
</evidence>